<sequence>MWIVRIALSRPYTFVVMALLIVVAGVASVLTMAVDIFPEVNIPVVGVVWRYEGMSAEEMNKRVLNVNQRVYTTTVNNIEHLESRAIKGVGLIKVFFQPGTDPEAGVAQLTAITATLIRGLPDGIGAPLIIRYSASNVPIAQASLSSESLGEADLYDASSSFIRPGLAVVKGASLLVPNGGRRKQIMVDLDPEALAGKGLSGNDVVNTLISQNVILPAGVAKIGDREYDVRLNSSPEMIQTLNDLPIKTVDGVPVYIRDVAFVHEGAAVQNNLVRQDGKRTAVIPILKSGLASTLDVINGIKQELPQVLQTAPPGLDVKLLFDQSFFVRSAITGVVVEGLTAAALTGVMILLFLGSWRSTGMITLSIPLAALLTITILYGLGQTLNIMTLSGLAMSIGNLVDDATVEVENLHRNMSMGKGVKKSILDSASEVALPALVSTLGLAIVFVPVFFLTGVAADIFTPLATTVIIVLFVSYLLSRTLLPTMASVFMRKELPIYHQQGPERVPSQEIRDGQPVSEAEKGLQRLRAAEQDKEAARDTPQEEAEEAPLTDEEKKGAEKIEKSWIWRVHVGFEKRFNRLRDAYGEALRWSLGHRKLVVGCFVGLFAVSACLYPFIGQDFFPKVDAGQIRLHVRAPTGTRLEETERRFREVEQLIRRVVPAEELDLVLSNIGLPNIPVNLLLSDNPVIGPGDGEILVALKEKHGPSEDYIREIRRRVKQEYPDLEIFFQPADIVNQTLNFGLPAPIDVQVTGRSVEENEKLARRLQAKIAAVPGVVDAFIFQTKVPQLRLDVDRTRAQQAGLSQSDVADNVLVNLSSSTQTNPNQWLNPESGVNYTVAVQTPPSRLATLDAVKNIGITGPNQPEAQLLGNFATTRRELATAVVSDYDIQRVLDVYASVEGRDLGGVSKDIRDIVKSLELNLPEGSFIEVRGQVESMRTSFLGLGLGLVGAIVLLYLLMVVNFQSWLTPFIIITALPGALSGMLWMLFVTQTTFSVPSLMGAIMCIGIATANSILVVSFANERMQAEPELSPADAALDAGFTRLRPVLMTALAAIIGLLPMSLALGEGGEQNAPLARAVIGGLLLATFTTLLFVPLMYSILKKKPAAAAPPARQAA</sequence>
<feature type="transmembrane region" description="Helical" evidence="2">
    <location>
        <begin position="325"/>
        <end position="353"/>
    </location>
</feature>
<proteinExistence type="predicted"/>
<dbReference type="Gene3D" id="1.20.1640.10">
    <property type="entry name" value="Multidrug efflux transporter AcrB transmembrane domain"/>
    <property type="match status" value="2"/>
</dbReference>
<feature type="transmembrane region" description="Helical" evidence="2">
    <location>
        <begin position="359"/>
        <end position="380"/>
    </location>
</feature>
<dbReference type="Gene3D" id="3.30.70.1440">
    <property type="entry name" value="Multidrug efflux transporter AcrB pore domain"/>
    <property type="match status" value="1"/>
</dbReference>
<dbReference type="AlphaFoldDB" id="A0A328B9E3"/>
<dbReference type="PANTHER" id="PTHR32063">
    <property type="match status" value="1"/>
</dbReference>
<dbReference type="SUPFAM" id="SSF82866">
    <property type="entry name" value="Multidrug efflux transporter AcrB transmembrane domain"/>
    <property type="match status" value="2"/>
</dbReference>
<dbReference type="Gene3D" id="3.30.70.1320">
    <property type="entry name" value="Multidrug efflux transporter AcrB pore domain like"/>
    <property type="match status" value="1"/>
</dbReference>
<dbReference type="RefSeq" id="WP_111480070.1">
    <property type="nucleotide sequence ID" value="NZ_QHKM01000008.1"/>
</dbReference>
<feature type="compositionally biased region" description="Basic and acidic residues" evidence="1">
    <location>
        <begin position="518"/>
        <end position="540"/>
    </location>
</feature>
<feature type="transmembrane region" description="Helical" evidence="2">
    <location>
        <begin position="997"/>
        <end position="1018"/>
    </location>
</feature>
<reference evidence="4" key="1">
    <citation type="submission" date="2018-05" db="EMBL/GenBank/DDBJ databases">
        <authorList>
            <person name="Nie L."/>
        </authorList>
    </citation>
    <scope>NUCLEOTIDE SEQUENCE [LARGE SCALE GENOMIC DNA]</scope>
    <source>
        <strain evidence="4">NL</strain>
    </source>
</reference>
<gene>
    <name evidence="3" type="ORF">DLM85_20645</name>
</gene>
<organism evidence="3 4">
    <name type="scientific">Hymenobacter edaphi</name>
    <dbReference type="NCBI Taxonomy" id="2211146"/>
    <lineage>
        <taxon>Bacteria</taxon>
        <taxon>Pseudomonadati</taxon>
        <taxon>Bacteroidota</taxon>
        <taxon>Cytophagia</taxon>
        <taxon>Cytophagales</taxon>
        <taxon>Hymenobacteraceae</taxon>
        <taxon>Hymenobacter</taxon>
    </lineage>
</organism>
<evidence type="ECO:0000256" key="1">
    <source>
        <dbReference type="SAM" id="MobiDB-lite"/>
    </source>
</evidence>
<dbReference type="Proteomes" id="UP000248553">
    <property type="component" value="Unassembled WGS sequence"/>
</dbReference>
<comment type="caution">
    <text evidence="3">The sequence shown here is derived from an EMBL/GenBank/DDBJ whole genome shotgun (WGS) entry which is preliminary data.</text>
</comment>
<keyword evidence="2" id="KW-0472">Membrane</keyword>
<feature type="region of interest" description="Disordered" evidence="1">
    <location>
        <begin position="501"/>
        <end position="555"/>
    </location>
</feature>
<feature type="transmembrane region" description="Helical" evidence="2">
    <location>
        <begin position="1045"/>
        <end position="1064"/>
    </location>
</feature>
<dbReference type="SUPFAM" id="SSF82714">
    <property type="entry name" value="Multidrug efflux transporter AcrB TolC docking domain, DN and DC subdomains"/>
    <property type="match status" value="2"/>
</dbReference>
<dbReference type="OrthoDB" id="9757876at2"/>
<evidence type="ECO:0000313" key="4">
    <source>
        <dbReference type="Proteomes" id="UP000248553"/>
    </source>
</evidence>
<accession>A0A328B9E3</accession>
<name>A0A328B9E3_9BACT</name>
<feature type="transmembrane region" description="Helical" evidence="2">
    <location>
        <begin position="431"/>
        <end position="453"/>
    </location>
</feature>
<keyword evidence="4" id="KW-1185">Reference proteome</keyword>
<keyword evidence="2" id="KW-1133">Transmembrane helix</keyword>
<dbReference type="InterPro" id="IPR001036">
    <property type="entry name" value="Acrflvin-R"/>
</dbReference>
<protein>
    <submittedName>
        <fullName evidence="3">AcrB/AcrD/AcrF family protein</fullName>
    </submittedName>
</protein>
<evidence type="ECO:0000256" key="2">
    <source>
        <dbReference type="SAM" id="Phobius"/>
    </source>
</evidence>
<feature type="compositionally biased region" description="Acidic residues" evidence="1">
    <location>
        <begin position="541"/>
        <end position="550"/>
    </location>
</feature>
<feature type="transmembrane region" description="Helical" evidence="2">
    <location>
        <begin position="459"/>
        <end position="482"/>
    </location>
</feature>
<feature type="transmembrane region" description="Helical" evidence="2">
    <location>
        <begin position="964"/>
        <end position="985"/>
    </location>
</feature>
<dbReference type="PRINTS" id="PR00702">
    <property type="entry name" value="ACRIFLAVINRP"/>
</dbReference>
<evidence type="ECO:0000313" key="3">
    <source>
        <dbReference type="EMBL" id="RAK63952.1"/>
    </source>
</evidence>
<dbReference type="EMBL" id="QHKM01000008">
    <property type="protein sequence ID" value="RAK63952.1"/>
    <property type="molecule type" value="Genomic_DNA"/>
</dbReference>
<feature type="transmembrane region" description="Helical" evidence="2">
    <location>
        <begin position="1076"/>
        <end position="1099"/>
    </location>
</feature>
<dbReference type="SUPFAM" id="SSF82693">
    <property type="entry name" value="Multidrug efflux transporter AcrB pore domain, PN1, PN2, PC1 and PC2 subdomains"/>
    <property type="match status" value="2"/>
</dbReference>
<feature type="transmembrane region" description="Helical" evidence="2">
    <location>
        <begin position="12"/>
        <end position="34"/>
    </location>
</feature>
<dbReference type="InterPro" id="IPR027463">
    <property type="entry name" value="AcrB_DN_DC_subdom"/>
</dbReference>
<dbReference type="Pfam" id="PF00873">
    <property type="entry name" value="ACR_tran"/>
    <property type="match status" value="2"/>
</dbReference>
<dbReference type="GO" id="GO:0005886">
    <property type="term" value="C:plasma membrane"/>
    <property type="evidence" value="ECO:0007669"/>
    <property type="project" value="TreeGrafter"/>
</dbReference>
<dbReference type="GO" id="GO:0042910">
    <property type="term" value="F:xenobiotic transmembrane transporter activity"/>
    <property type="evidence" value="ECO:0007669"/>
    <property type="project" value="TreeGrafter"/>
</dbReference>
<dbReference type="Gene3D" id="3.30.2090.10">
    <property type="entry name" value="Multidrug efflux transporter AcrB TolC docking domain, DN and DC subdomains"/>
    <property type="match status" value="2"/>
</dbReference>
<feature type="transmembrane region" description="Helical" evidence="2">
    <location>
        <begin position="939"/>
        <end position="957"/>
    </location>
</feature>
<keyword evidence="2" id="KW-0812">Transmembrane</keyword>
<dbReference type="PANTHER" id="PTHR32063:SF8">
    <property type="entry name" value="CATION EFFLUX PROTEIN"/>
    <property type="match status" value="1"/>
</dbReference>
<dbReference type="Gene3D" id="3.30.70.1430">
    <property type="entry name" value="Multidrug efflux transporter AcrB pore domain"/>
    <property type="match status" value="2"/>
</dbReference>